<dbReference type="PROSITE" id="PS00174">
    <property type="entry name" value="P_GLUCOSE_ISOMERASE_2"/>
    <property type="match status" value="1"/>
</dbReference>
<comment type="similarity">
    <text evidence="2 8 9">Belongs to the GPI family.</text>
</comment>
<dbReference type="PANTHER" id="PTHR11469:SF1">
    <property type="entry name" value="GLUCOSE-6-PHOSPHATE ISOMERASE"/>
    <property type="match status" value="1"/>
</dbReference>
<evidence type="ECO:0000313" key="11">
    <source>
        <dbReference type="Proteomes" id="UP000285864"/>
    </source>
</evidence>
<dbReference type="FunFam" id="3.40.50.10490:FF:000016">
    <property type="entry name" value="Glucose-6-phosphate isomerase"/>
    <property type="match status" value="1"/>
</dbReference>
<organism evidence="10 11">
    <name type="scientific">Phocaeicola coprocola</name>
    <dbReference type="NCBI Taxonomy" id="310298"/>
    <lineage>
        <taxon>Bacteria</taxon>
        <taxon>Pseudomonadati</taxon>
        <taxon>Bacteroidota</taxon>
        <taxon>Bacteroidia</taxon>
        <taxon>Bacteroidales</taxon>
        <taxon>Bacteroidaceae</taxon>
        <taxon>Phocaeicola</taxon>
    </lineage>
</organism>
<comment type="caution">
    <text evidence="8">Lacks conserved residue(s) required for the propagation of feature annotation.</text>
</comment>
<dbReference type="UniPathway" id="UPA00109">
    <property type="reaction ID" value="UER00181"/>
</dbReference>
<reference evidence="10 11" key="1">
    <citation type="submission" date="2018-08" db="EMBL/GenBank/DDBJ databases">
        <title>A genome reference for cultivated species of the human gut microbiota.</title>
        <authorList>
            <person name="Zou Y."/>
            <person name="Xue W."/>
            <person name="Luo G."/>
        </authorList>
    </citation>
    <scope>NUCLEOTIDE SEQUENCE [LARGE SCALE GENOMIC DNA]</scope>
    <source>
        <strain evidence="10 11">AF24-2</strain>
    </source>
</reference>
<dbReference type="GO" id="GO:0048029">
    <property type="term" value="F:monosaccharide binding"/>
    <property type="evidence" value="ECO:0007669"/>
    <property type="project" value="TreeGrafter"/>
</dbReference>
<dbReference type="PRINTS" id="PR00662">
    <property type="entry name" value="G6PISOMERASE"/>
</dbReference>
<dbReference type="Pfam" id="PF00342">
    <property type="entry name" value="PGI"/>
    <property type="match status" value="1"/>
</dbReference>
<evidence type="ECO:0000256" key="6">
    <source>
        <dbReference type="ARBA" id="ARBA00023235"/>
    </source>
</evidence>
<comment type="pathway">
    <text evidence="8">Carbohydrate biosynthesis; gluconeogenesis.</text>
</comment>
<accession>A0A412GBF9</accession>
<dbReference type="InterPro" id="IPR035476">
    <property type="entry name" value="SIS_PGI_1"/>
</dbReference>
<dbReference type="AlphaFoldDB" id="A0A412GBF9"/>
<dbReference type="InterPro" id="IPR001672">
    <property type="entry name" value="G6P_Isomerase"/>
</dbReference>
<dbReference type="PROSITE" id="PS00765">
    <property type="entry name" value="P_GLUCOSE_ISOMERASE_1"/>
    <property type="match status" value="1"/>
</dbReference>
<dbReference type="EC" id="5.3.1.9" evidence="8"/>
<evidence type="ECO:0000256" key="4">
    <source>
        <dbReference type="ARBA" id="ARBA00022490"/>
    </source>
</evidence>
<dbReference type="RefSeq" id="WP_118485190.1">
    <property type="nucleotide sequence ID" value="NZ_CALUHW010000009.1"/>
</dbReference>
<comment type="pathway">
    <text evidence="1 8 9">Carbohydrate degradation; glycolysis; D-glyceraldehyde 3-phosphate and glycerone phosphate from D-glucose: step 2/4.</text>
</comment>
<dbReference type="InterPro" id="IPR035482">
    <property type="entry name" value="SIS_PGI_2"/>
</dbReference>
<evidence type="ECO:0000256" key="1">
    <source>
        <dbReference type="ARBA" id="ARBA00004926"/>
    </source>
</evidence>
<dbReference type="CDD" id="cd05016">
    <property type="entry name" value="SIS_PGI_2"/>
    <property type="match status" value="1"/>
</dbReference>
<comment type="function">
    <text evidence="8">Catalyzes the reversible isomerization of glucose-6-phosphate to fructose-6-phosphate.</text>
</comment>
<comment type="catalytic activity">
    <reaction evidence="7 8 9">
        <text>alpha-D-glucose 6-phosphate = beta-D-fructose 6-phosphate</text>
        <dbReference type="Rhea" id="RHEA:11816"/>
        <dbReference type="ChEBI" id="CHEBI:57634"/>
        <dbReference type="ChEBI" id="CHEBI:58225"/>
        <dbReference type="EC" id="5.3.1.9"/>
    </reaction>
</comment>
<keyword evidence="5 8" id="KW-0324">Glycolysis</keyword>
<dbReference type="GO" id="GO:0006094">
    <property type="term" value="P:gluconeogenesis"/>
    <property type="evidence" value="ECO:0007669"/>
    <property type="project" value="UniProtKB-UniRule"/>
</dbReference>
<proteinExistence type="inferred from homology"/>
<dbReference type="GO" id="GO:0006096">
    <property type="term" value="P:glycolytic process"/>
    <property type="evidence" value="ECO:0007669"/>
    <property type="project" value="UniProtKB-UniRule"/>
</dbReference>
<feature type="active site" description="Proton donor" evidence="8">
    <location>
        <position position="289"/>
    </location>
</feature>
<dbReference type="Gene3D" id="3.40.50.10490">
    <property type="entry name" value="Glucose-6-phosphate isomerase like protein, domain 1"/>
    <property type="match status" value="2"/>
</dbReference>
<gene>
    <name evidence="8" type="primary">pgi</name>
    <name evidence="10" type="ORF">DWY20_13175</name>
</gene>
<dbReference type="GO" id="GO:0051156">
    <property type="term" value="P:glucose 6-phosphate metabolic process"/>
    <property type="evidence" value="ECO:0007669"/>
    <property type="project" value="TreeGrafter"/>
</dbReference>
<keyword evidence="4 8" id="KW-0963">Cytoplasm</keyword>
<name>A0A412GBF9_9BACT</name>
<keyword evidence="6 8" id="KW-0413">Isomerase</keyword>
<dbReference type="CDD" id="cd05015">
    <property type="entry name" value="SIS_PGI_1"/>
    <property type="match status" value="1"/>
</dbReference>
<keyword evidence="11" id="KW-1185">Reference proteome</keyword>
<sequence length="448" mass="49930">MENIKLDINKSLGFISKDKLAAYEPKVRACMETLEKGTGLGNDFLGWLHLPSSITKEHLDDLKATAQVLRENCEVVVVAGIGGSYLGARAVIEAMSNSFLWLQEKKAGQPTIIFAGHNIGEDYLYELTSFLKDKKFGVINISKSGTTTETALAFRLLKKQCEDQRGKEMARKVIVAVTDAKKGAARVTADKEGYKSFIIPDNVGGRFSVLTPVGLLPIAVAGIDIDQLVEGARKMEEVCANQNMMENPAALYAATRNELYQNGKKIEILVNFQPKLHYFMEWWKQLYGESEGKDHKGIYPSSVDFSTDLHSMGQWIQEGERTIYETVISVETPNHELHVPSDEENLDGLNFLAGKRVDEVNKMAELGTQLAHVDGGVPNMRVSVPKLNEYYLGQLIYFFEKACGISGYLLEINPFNQPGVEAYKKNMFALLNKPGYEEETKAIQARLK</sequence>
<protein>
    <recommendedName>
        <fullName evidence="8">Glucose-6-phosphate isomerase</fullName>
        <shortName evidence="8">GPI</shortName>
        <ecNumber evidence="8">5.3.1.9</ecNumber>
    </recommendedName>
    <alternativeName>
        <fullName evidence="8">Phosphoglucose isomerase</fullName>
        <shortName evidence="8">PGI</shortName>
    </alternativeName>
    <alternativeName>
        <fullName evidence="8">Phosphohexose isomerase</fullName>
        <shortName evidence="8">PHI</shortName>
    </alternativeName>
</protein>
<evidence type="ECO:0000256" key="7">
    <source>
        <dbReference type="ARBA" id="ARBA00029321"/>
    </source>
</evidence>
<comment type="subcellular location">
    <subcellularLocation>
        <location evidence="8">Cytoplasm</location>
    </subcellularLocation>
</comment>
<keyword evidence="3 8" id="KW-0312">Gluconeogenesis</keyword>
<dbReference type="InterPro" id="IPR018189">
    <property type="entry name" value="Phosphoglucose_isomerase_CS"/>
</dbReference>
<evidence type="ECO:0000256" key="3">
    <source>
        <dbReference type="ARBA" id="ARBA00022432"/>
    </source>
</evidence>
<dbReference type="HAMAP" id="MF_00473">
    <property type="entry name" value="G6P_isomerase"/>
    <property type="match status" value="1"/>
</dbReference>
<dbReference type="UniPathway" id="UPA00138"/>
<evidence type="ECO:0000256" key="9">
    <source>
        <dbReference type="RuleBase" id="RU000612"/>
    </source>
</evidence>
<feature type="active site" evidence="8">
    <location>
        <position position="424"/>
    </location>
</feature>
<dbReference type="GO" id="GO:0097367">
    <property type="term" value="F:carbohydrate derivative binding"/>
    <property type="evidence" value="ECO:0007669"/>
    <property type="project" value="InterPro"/>
</dbReference>
<dbReference type="GO" id="GO:0005829">
    <property type="term" value="C:cytosol"/>
    <property type="evidence" value="ECO:0007669"/>
    <property type="project" value="TreeGrafter"/>
</dbReference>
<dbReference type="FunFam" id="3.40.50.10490:FF:000015">
    <property type="entry name" value="Glucose-6-phosphate isomerase"/>
    <property type="match status" value="1"/>
</dbReference>
<dbReference type="Proteomes" id="UP000285864">
    <property type="component" value="Unassembled WGS sequence"/>
</dbReference>
<comment type="caution">
    <text evidence="10">The sequence shown here is derived from an EMBL/GenBank/DDBJ whole genome shotgun (WGS) entry which is preliminary data.</text>
</comment>
<dbReference type="PANTHER" id="PTHR11469">
    <property type="entry name" value="GLUCOSE-6-PHOSPHATE ISOMERASE"/>
    <property type="match status" value="1"/>
</dbReference>
<evidence type="ECO:0000256" key="2">
    <source>
        <dbReference type="ARBA" id="ARBA00006604"/>
    </source>
</evidence>
<evidence type="ECO:0000313" key="10">
    <source>
        <dbReference type="EMBL" id="RGR92120.1"/>
    </source>
</evidence>
<evidence type="ECO:0000256" key="8">
    <source>
        <dbReference type="HAMAP-Rule" id="MF_00473"/>
    </source>
</evidence>
<dbReference type="SUPFAM" id="SSF53697">
    <property type="entry name" value="SIS domain"/>
    <property type="match status" value="1"/>
</dbReference>
<dbReference type="PROSITE" id="PS51463">
    <property type="entry name" value="P_GLUCOSE_ISOMERASE_3"/>
    <property type="match status" value="1"/>
</dbReference>
<dbReference type="EMBL" id="QRUU01000078">
    <property type="protein sequence ID" value="RGR92120.1"/>
    <property type="molecule type" value="Genomic_DNA"/>
</dbReference>
<dbReference type="GO" id="GO:0004347">
    <property type="term" value="F:glucose-6-phosphate isomerase activity"/>
    <property type="evidence" value="ECO:0007669"/>
    <property type="project" value="UniProtKB-UniRule"/>
</dbReference>
<dbReference type="NCBIfam" id="NF010697">
    <property type="entry name" value="PRK14097.1"/>
    <property type="match status" value="1"/>
</dbReference>
<dbReference type="InterPro" id="IPR046348">
    <property type="entry name" value="SIS_dom_sf"/>
</dbReference>
<evidence type="ECO:0000256" key="5">
    <source>
        <dbReference type="ARBA" id="ARBA00023152"/>
    </source>
</evidence>